<evidence type="ECO:0000256" key="2">
    <source>
        <dbReference type="ARBA" id="ARBA00012438"/>
    </source>
</evidence>
<keyword evidence="5 9" id="KW-0418">Kinase</keyword>
<evidence type="ECO:0000256" key="3">
    <source>
        <dbReference type="ARBA" id="ARBA00022553"/>
    </source>
</evidence>
<dbReference type="EC" id="2.7.13.3" evidence="2"/>
<feature type="transmembrane region" description="Helical" evidence="7">
    <location>
        <begin position="177"/>
        <end position="197"/>
    </location>
</feature>
<keyword evidence="4" id="KW-0808">Transferase</keyword>
<dbReference type="Pfam" id="PF05227">
    <property type="entry name" value="CHASE3"/>
    <property type="match status" value="1"/>
</dbReference>
<dbReference type="PRINTS" id="PR00344">
    <property type="entry name" value="BCTRLSENSOR"/>
</dbReference>
<reference evidence="9 10" key="1">
    <citation type="submission" date="2020-04" db="EMBL/GenBank/DDBJ databases">
        <title>Genome sequence of Altibacter aquimarinus strain ALE3EI.</title>
        <authorList>
            <person name="Oh H.-M."/>
            <person name="Jang D."/>
        </authorList>
    </citation>
    <scope>NUCLEOTIDE SEQUENCE [LARGE SCALE GENOMIC DNA]</scope>
    <source>
        <strain evidence="9 10">ALE3EI</strain>
    </source>
</reference>
<dbReference type="FunFam" id="3.30.565.10:FF:000006">
    <property type="entry name" value="Sensor histidine kinase WalK"/>
    <property type="match status" value="1"/>
</dbReference>
<evidence type="ECO:0000313" key="10">
    <source>
        <dbReference type="Proteomes" id="UP000515514"/>
    </source>
</evidence>
<sequence length="477" mass="54542">MPKKSYRKILRSIYINLLTLLGIILLLAVIIILSFNSQEFVVHTSNVRMQILETDAAIHDAESKNKTYLLTEDSEHKERYNAAVLLADKKLERLSSNALESAEQNQNIRQLDSLFSLKKAEMNKMVDLIETGGEQEAVKMVTSSTRLTLKSEISMLIDSMLRVNDSLLNERSDNFKVLYIITILLLLFGIAFMIYGLTRVKTQLIPIYEALNNSNEILNAEIEKRNIEIKLKENQMAINEGLINQLREKNKELNQFAYIASHDLQEPLRTVDNFITIFEEDYGKKLDEEAHTYFKFIKSATTRMRDLINGLLQYSRIGKSGDIETVDLNEVLDEIKQDLSQRISETNAEIVSEVLPTLQGYRLELKQLFYNLLGNSLKFVREGVSPKINVSVYESKNNYQITFTDNGIGIPAKYLTKIFDMFSRLHSEKNYSGQGIGLAFCKKITELHEGIISVDSEEGVGTTFIVILKKNLEKTHE</sequence>
<evidence type="ECO:0000313" key="9">
    <source>
        <dbReference type="EMBL" id="QNJ97358.1"/>
    </source>
</evidence>
<comment type="catalytic activity">
    <reaction evidence="1">
        <text>ATP + protein L-histidine = ADP + protein N-phospho-L-histidine.</text>
        <dbReference type="EC" id="2.7.13.3"/>
    </reaction>
</comment>
<keyword evidence="10" id="KW-1185">Reference proteome</keyword>
<evidence type="ECO:0000256" key="1">
    <source>
        <dbReference type="ARBA" id="ARBA00000085"/>
    </source>
</evidence>
<dbReference type="Proteomes" id="UP000515514">
    <property type="component" value="Chromosome"/>
</dbReference>
<evidence type="ECO:0000256" key="6">
    <source>
        <dbReference type="SAM" id="Coils"/>
    </source>
</evidence>
<dbReference type="InterPro" id="IPR003594">
    <property type="entry name" value="HATPase_dom"/>
</dbReference>
<dbReference type="InterPro" id="IPR005467">
    <property type="entry name" value="His_kinase_dom"/>
</dbReference>
<evidence type="ECO:0000256" key="5">
    <source>
        <dbReference type="ARBA" id="ARBA00022777"/>
    </source>
</evidence>
<proteinExistence type="predicted"/>
<dbReference type="InterPro" id="IPR036890">
    <property type="entry name" value="HATPase_C_sf"/>
</dbReference>
<dbReference type="EMBL" id="CP052909">
    <property type="protein sequence ID" value="QNJ97358.1"/>
    <property type="molecule type" value="Genomic_DNA"/>
</dbReference>
<accession>A0A7G8PSP2</accession>
<gene>
    <name evidence="9" type="ORF">ALE3EI_0783</name>
</gene>
<feature type="domain" description="Histidine kinase" evidence="8">
    <location>
        <begin position="259"/>
        <end position="472"/>
    </location>
</feature>
<dbReference type="InterPro" id="IPR004358">
    <property type="entry name" value="Sig_transdc_His_kin-like_C"/>
</dbReference>
<dbReference type="SUPFAM" id="SSF55874">
    <property type="entry name" value="ATPase domain of HSP90 chaperone/DNA topoisomerase II/histidine kinase"/>
    <property type="match status" value="1"/>
</dbReference>
<dbReference type="Pfam" id="PF00512">
    <property type="entry name" value="HisKA"/>
    <property type="match status" value="1"/>
</dbReference>
<dbReference type="PANTHER" id="PTHR43304">
    <property type="entry name" value="PHYTOCHROME-LIKE PROTEIN CPH1"/>
    <property type="match status" value="1"/>
</dbReference>
<keyword evidence="7" id="KW-0812">Transmembrane</keyword>
<feature type="coiled-coil region" evidence="6">
    <location>
        <begin position="208"/>
        <end position="235"/>
    </location>
</feature>
<dbReference type="RefSeq" id="WP_186991051.1">
    <property type="nucleotide sequence ID" value="NZ_CP052909.1"/>
</dbReference>
<protein>
    <recommendedName>
        <fullName evidence="2">histidine kinase</fullName>
        <ecNumber evidence="2">2.7.13.3</ecNumber>
    </recommendedName>
</protein>
<dbReference type="KEGG" id="alti:ALE3EI_0783"/>
<feature type="transmembrane region" description="Helical" evidence="7">
    <location>
        <begin position="12"/>
        <end position="35"/>
    </location>
</feature>
<dbReference type="SUPFAM" id="SSF47384">
    <property type="entry name" value="Homodimeric domain of signal transducing histidine kinase"/>
    <property type="match status" value="1"/>
</dbReference>
<dbReference type="Pfam" id="PF02518">
    <property type="entry name" value="HATPase_c"/>
    <property type="match status" value="1"/>
</dbReference>
<evidence type="ECO:0000259" key="8">
    <source>
        <dbReference type="PROSITE" id="PS50109"/>
    </source>
</evidence>
<evidence type="ECO:0000256" key="4">
    <source>
        <dbReference type="ARBA" id="ARBA00022679"/>
    </source>
</evidence>
<keyword evidence="6" id="KW-0175">Coiled coil</keyword>
<keyword evidence="7" id="KW-1133">Transmembrane helix</keyword>
<dbReference type="PROSITE" id="PS50109">
    <property type="entry name" value="HIS_KIN"/>
    <property type="match status" value="1"/>
</dbReference>
<dbReference type="SMART" id="SM00387">
    <property type="entry name" value="HATPase_c"/>
    <property type="match status" value="1"/>
</dbReference>
<dbReference type="Gene3D" id="1.10.287.130">
    <property type="match status" value="1"/>
</dbReference>
<keyword evidence="3" id="KW-0597">Phosphoprotein</keyword>
<dbReference type="Gene3D" id="3.30.565.10">
    <property type="entry name" value="Histidine kinase-like ATPase, C-terminal domain"/>
    <property type="match status" value="1"/>
</dbReference>
<keyword evidence="7" id="KW-0472">Membrane</keyword>
<dbReference type="CDD" id="cd00082">
    <property type="entry name" value="HisKA"/>
    <property type="match status" value="1"/>
</dbReference>
<dbReference type="SMART" id="SM00388">
    <property type="entry name" value="HisKA"/>
    <property type="match status" value="1"/>
</dbReference>
<dbReference type="GO" id="GO:0000155">
    <property type="term" value="F:phosphorelay sensor kinase activity"/>
    <property type="evidence" value="ECO:0007669"/>
    <property type="project" value="InterPro"/>
</dbReference>
<dbReference type="InterPro" id="IPR003661">
    <property type="entry name" value="HisK_dim/P_dom"/>
</dbReference>
<dbReference type="InterPro" id="IPR007891">
    <property type="entry name" value="CHASE3"/>
</dbReference>
<organism evidence="9 10">
    <name type="scientific">Constantimarinum furrinae</name>
    <dbReference type="NCBI Taxonomy" id="2562285"/>
    <lineage>
        <taxon>Bacteria</taxon>
        <taxon>Pseudomonadati</taxon>
        <taxon>Bacteroidota</taxon>
        <taxon>Flavobacteriia</taxon>
        <taxon>Flavobacteriales</taxon>
        <taxon>Flavobacteriaceae</taxon>
        <taxon>Altibacter/Constantimarinum group</taxon>
        <taxon>Constantimarinum</taxon>
    </lineage>
</organism>
<evidence type="ECO:0000256" key="7">
    <source>
        <dbReference type="SAM" id="Phobius"/>
    </source>
</evidence>
<dbReference type="AlphaFoldDB" id="A0A7G8PSP2"/>
<dbReference type="InterPro" id="IPR036097">
    <property type="entry name" value="HisK_dim/P_sf"/>
</dbReference>
<name>A0A7G8PSP2_9FLAO</name>
<dbReference type="InterPro" id="IPR052162">
    <property type="entry name" value="Sensor_kinase/Photoreceptor"/>
</dbReference>
<dbReference type="PANTHER" id="PTHR43304:SF1">
    <property type="entry name" value="PAC DOMAIN-CONTAINING PROTEIN"/>
    <property type="match status" value="1"/>
</dbReference>